<evidence type="ECO:0000313" key="2">
    <source>
        <dbReference type="Proteomes" id="UP001163223"/>
    </source>
</evidence>
<protein>
    <submittedName>
        <fullName evidence="1">Fluoride efflux transporter CrcB</fullName>
    </submittedName>
</protein>
<keyword evidence="2" id="KW-1185">Reference proteome</keyword>
<accession>A0ACD4NX01</accession>
<evidence type="ECO:0000313" key="1">
    <source>
        <dbReference type="EMBL" id="WAJ31442.1"/>
    </source>
</evidence>
<reference evidence="1" key="1">
    <citation type="submission" date="2022-11" db="EMBL/GenBank/DDBJ databases">
        <title>beta-Carotene-producing bacterium, Jeongeuplla avenae sp. nov., alleviates the salt stress of Arabidopsis seedlings.</title>
        <authorList>
            <person name="Jiang L."/>
            <person name="Lee J."/>
        </authorList>
    </citation>
    <scope>NUCLEOTIDE SEQUENCE</scope>
    <source>
        <strain evidence="1">DY_R2A_6</strain>
    </source>
</reference>
<dbReference type="EMBL" id="CP113520">
    <property type="protein sequence ID" value="WAJ31442.1"/>
    <property type="molecule type" value="Genomic_DNA"/>
</dbReference>
<organism evidence="1 2">
    <name type="scientific">Antarcticirhabdus aurantiaca</name>
    <dbReference type="NCBI Taxonomy" id="2606717"/>
    <lineage>
        <taxon>Bacteria</taxon>
        <taxon>Pseudomonadati</taxon>
        <taxon>Pseudomonadota</taxon>
        <taxon>Alphaproteobacteria</taxon>
        <taxon>Hyphomicrobiales</taxon>
        <taxon>Aurantimonadaceae</taxon>
        <taxon>Antarcticirhabdus</taxon>
    </lineage>
</organism>
<proteinExistence type="predicted"/>
<name>A0ACD4NX01_9HYPH</name>
<dbReference type="Proteomes" id="UP001163223">
    <property type="component" value="Chromosome"/>
</dbReference>
<gene>
    <name evidence="1" type="primary">crcB</name>
    <name evidence="1" type="ORF">OXU80_11820</name>
</gene>
<sequence length="113" mass="11845">MGSVARYLSTLAATRLFGSSFPWGTLFVNLLGSFLMGIVVEVVARRFDASNELRLLLGTGVLGGFTTFSSFTLDAAMLAERGELALAFFYVAGSVLLGLAALFAGLALARSLA</sequence>